<gene>
    <name evidence="2" type="ORF">AN957_00885</name>
</gene>
<dbReference type="PATRIC" id="fig|1637975.4.peg.5522"/>
<keyword evidence="1" id="KW-0472">Membrane</keyword>
<protein>
    <submittedName>
        <fullName evidence="2">ABC transporter permease</fullName>
    </submittedName>
</protein>
<dbReference type="PANTHER" id="PTHR37305">
    <property type="entry name" value="INTEGRAL MEMBRANE PROTEIN-RELATED"/>
    <property type="match status" value="1"/>
</dbReference>
<feature type="transmembrane region" description="Helical" evidence="1">
    <location>
        <begin position="187"/>
        <end position="212"/>
    </location>
</feature>
<dbReference type="EMBL" id="LJIX01000003">
    <property type="protein sequence ID" value="KQL27526.1"/>
    <property type="molecule type" value="Genomic_DNA"/>
</dbReference>
<evidence type="ECO:0000256" key="1">
    <source>
        <dbReference type="SAM" id="Phobius"/>
    </source>
</evidence>
<accession>A0A0Q3RBC8</accession>
<comment type="caution">
    <text evidence="2">The sequence shown here is derived from an EMBL/GenBank/DDBJ whole genome shotgun (WGS) entry which is preliminary data.</text>
</comment>
<proteinExistence type="predicted"/>
<dbReference type="RefSeq" id="WP_053477979.1">
    <property type="nucleotide sequence ID" value="NZ_CP041305.1"/>
</dbReference>
<feature type="transmembrane region" description="Helical" evidence="1">
    <location>
        <begin position="238"/>
        <end position="260"/>
    </location>
</feature>
<keyword evidence="1" id="KW-0812">Transmembrane</keyword>
<organism evidence="2 3">
    <name type="scientific">Cytobacillus solani</name>
    <dbReference type="NCBI Taxonomy" id="1637975"/>
    <lineage>
        <taxon>Bacteria</taxon>
        <taxon>Bacillati</taxon>
        <taxon>Bacillota</taxon>
        <taxon>Bacilli</taxon>
        <taxon>Bacillales</taxon>
        <taxon>Bacillaceae</taxon>
        <taxon>Cytobacillus</taxon>
    </lineage>
</organism>
<dbReference type="AlphaFoldDB" id="A0A0Q3RBC8"/>
<feature type="transmembrane region" description="Helical" evidence="1">
    <location>
        <begin position="20"/>
        <end position="38"/>
    </location>
</feature>
<dbReference type="PANTHER" id="PTHR37305:SF1">
    <property type="entry name" value="MEMBRANE PROTEIN"/>
    <property type="match status" value="1"/>
</dbReference>
<dbReference type="STRING" id="1637975.AN957_00885"/>
<dbReference type="Proteomes" id="UP000050996">
    <property type="component" value="Unassembled WGS sequence"/>
</dbReference>
<feature type="transmembrane region" description="Helical" evidence="1">
    <location>
        <begin position="155"/>
        <end position="180"/>
    </location>
</feature>
<reference evidence="2 3" key="1">
    <citation type="submission" date="2015-09" db="EMBL/GenBank/DDBJ databases">
        <title>Genome sequencing project for genomic taxonomy and phylogenomics of Bacillus-like bacteria.</title>
        <authorList>
            <person name="Liu B."/>
            <person name="Wang J."/>
            <person name="Zhu Y."/>
            <person name="Liu G."/>
            <person name="Chen Q."/>
            <person name="Chen Z."/>
            <person name="Lan J."/>
            <person name="Che J."/>
            <person name="Ge C."/>
            <person name="Shi H."/>
            <person name="Pan Z."/>
            <person name="Liu X."/>
        </authorList>
    </citation>
    <scope>NUCLEOTIDE SEQUENCE [LARGE SCALE GENOMIC DNA]</scope>
    <source>
        <strain evidence="2 3">FJAT-18043</strain>
    </source>
</reference>
<feature type="transmembrane region" description="Helical" evidence="1">
    <location>
        <begin position="65"/>
        <end position="83"/>
    </location>
</feature>
<evidence type="ECO:0000313" key="3">
    <source>
        <dbReference type="Proteomes" id="UP000050996"/>
    </source>
</evidence>
<sequence length="275" mass="31518">MFKSLIIYEFEKFWFKKINIVCLIAILIVNFLSLKFALQSNKAAEMTDIVFSSSLNFHITSLQEMLLTAFNAIIITFCILSFHEEYRKGNLRMTFMRGISIRKLYIAKSLVMNLNILLTILIHLIISLLIALIILPKTSSSPLYFKEGLYTISDVVFFSIRYYFLAYLSLLTFGSIIEVLSIKCKSVAGVLGLSLGFVFLNFIYISYVSFLLKDYPISDPMVLKYNSISLVFVQAKGAAYFAAGFTDVFLYSMIIIYLIFKSLSYLAFTNKNYLE</sequence>
<keyword evidence="3" id="KW-1185">Reference proteome</keyword>
<keyword evidence="1" id="KW-1133">Transmembrane helix</keyword>
<feature type="transmembrane region" description="Helical" evidence="1">
    <location>
        <begin position="104"/>
        <end position="135"/>
    </location>
</feature>
<name>A0A0Q3RBC8_9BACI</name>
<evidence type="ECO:0000313" key="2">
    <source>
        <dbReference type="EMBL" id="KQL27526.1"/>
    </source>
</evidence>